<comment type="caution">
    <text evidence="1">The sequence shown here is derived from an EMBL/GenBank/DDBJ whole genome shotgun (WGS) entry which is preliminary data.</text>
</comment>
<dbReference type="Proteomes" id="UP001165685">
    <property type="component" value="Unassembled WGS sequence"/>
</dbReference>
<protein>
    <submittedName>
        <fullName evidence="1">DUF177 domain-containing protein</fullName>
    </submittedName>
</protein>
<organism evidence="1 2">
    <name type="scientific">Nocardiopsis suaedae</name>
    <dbReference type="NCBI Taxonomy" id="3018444"/>
    <lineage>
        <taxon>Bacteria</taxon>
        <taxon>Bacillati</taxon>
        <taxon>Actinomycetota</taxon>
        <taxon>Actinomycetes</taxon>
        <taxon>Streptosporangiales</taxon>
        <taxon>Nocardiopsidaceae</taxon>
        <taxon>Nocardiopsis</taxon>
    </lineage>
</organism>
<gene>
    <name evidence="1" type="ORF">O4U47_28635</name>
</gene>
<proteinExistence type="predicted"/>
<dbReference type="Pfam" id="PF02620">
    <property type="entry name" value="YceD"/>
    <property type="match status" value="1"/>
</dbReference>
<dbReference type="RefSeq" id="WP_270681111.1">
    <property type="nucleotide sequence ID" value="NZ_JAQFWP010000088.1"/>
</dbReference>
<sequence>MTLTRIDPRSPFAVDTRPLGRQPGSMRTMVRMVPAPASLAVGTASVPEGSDIELDFRLEAVLEGVLVTGTARARYEGECGRCLDPVSASFESAFQELFHYPDEDAYGRPEEGADADADEEDYYLDGDLLDLEQVVRDATVLALPLSPLCRDDCPGLCAECGVKLAEAGADHGHGERVDPRWEALRKLGLDSGDS</sequence>
<dbReference type="PANTHER" id="PTHR34374:SF1">
    <property type="entry name" value="LARGE RIBOSOMAL RNA SUBUNIT ACCUMULATION PROTEIN YCED HOMOLOG 1, CHLOROPLASTIC"/>
    <property type="match status" value="1"/>
</dbReference>
<dbReference type="InterPro" id="IPR003772">
    <property type="entry name" value="YceD"/>
</dbReference>
<dbReference type="PANTHER" id="PTHR34374">
    <property type="entry name" value="LARGE RIBOSOMAL RNA SUBUNIT ACCUMULATION PROTEIN YCED HOMOLOG 1, CHLOROPLASTIC"/>
    <property type="match status" value="1"/>
</dbReference>
<evidence type="ECO:0000313" key="2">
    <source>
        <dbReference type="Proteomes" id="UP001165685"/>
    </source>
</evidence>
<keyword evidence="2" id="KW-1185">Reference proteome</keyword>
<name>A0ABT4TUX3_9ACTN</name>
<accession>A0ABT4TUX3</accession>
<evidence type="ECO:0000313" key="1">
    <source>
        <dbReference type="EMBL" id="MDA2808509.1"/>
    </source>
</evidence>
<dbReference type="EMBL" id="JAQFWP010000088">
    <property type="protein sequence ID" value="MDA2808509.1"/>
    <property type="molecule type" value="Genomic_DNA"/>
</dbReference>
<reference evidence="1" key="1">
    <citation type="submission" date="2023-01" db="EMBL/GenBank/DDBJ databases">
        <title>Draft genome sequence of Nocardiopsis sp. LSu2-4 isolated from halophytes.</title>
        <authorList>
            <person name="Duangmal K."/>
            <person name="Chantavorakit T."/>
        </authorList>
    </citation>
    <scope>NUCLEOTIDE SEQUENCE</scope>
    <source>
        <strain evidence="1">LSu2-4</strain>
    </source>
</reference>